<keyword evidence="3" id="KW-1185">Reference proteome</keyword>
<feature type="region of interest" description="Disordered" evidence="1">
    <location>
        <begin position="27"/>
        <end position="75"/>
    </location>
</feature>
<evidence type="ECO:0000313" key="3">
    <source>
        <dbReference type="Proteomes" id="UP001164390"/>
    </source>
</evidence>
<organism evidence="2 3">
    <name type="scientific">Solicola gregarius</name>
    <dbReference type="NCBI Taxonomy" id="2908642"/>
    <lineage>
        <taxon>Bacteria</taxon>
        <taxon>Bacillati</taxon>
        <taxon>Actinomycetota</taxon>
        <taxon>Actinomycetes</taxon>
        <taxon>Propionibacteriales</taxon>
        <taxon>Nocardioidaceae</taxon>
        <taxon>Solicola</taxon>
    </lineage>
</organism>
<dbReference type="EMBL" id="CP094970">
    <property type="protein sequence ID" value="UYM06848.1"/>
    <property type="molecule type" value="Genomic_DNA"/>
</dbReference>
<name>A0AA46TLY3_9ACTN</name>
<dbReference type="KEGG" id="sgrg:L0C25_07165"/>
<sequence>MTAYESDCWPGTVVRCISSLVSAHRASTSHGVSGAVPRAETSIQPRPGVAASHEATIERASTPRSIGSLVQVRRS</sequence>
<dbReference type="Proteomes" id="UP001164390">
    <property type="component" value="Chromosome"/>
</dbReference>
<evidence type="ECO:0000313" key="2">
    <source>
        <dbReference type="EMBL" id="UYM06848.1"/>
    </source>
</evidence>
<proteinExistence type="predicted"/>
<protein>
    <submittedName>
        <fullName evidence="2">Uncharacterized protein</fullName>
    </submittedName>
</protein>
<dbReference type="AlphaFoldDB" id="A0AA46TLY3"/>
<accession>A0AA46TLY3</accession>
<gene>
    <name evidence="2" type="ORF">L0C25_07165</name>
</gene>
<reference evidence="2" key="1">
    <citation type="submission" date="2022-01" db="EMBL/GenBank/DDBJ databases">
        <title>Nocardioidaceae gen. sp. A5X3R13.</title>
        <authorList>
            <person name="Lopez Marin M.A."/>
            <person name="Uhlik O."/>
        </authorList>
    </citation>
    <scope>NUCLEOTIDE SEQUENCE</scope>
    <source>
        <strain evidence="2">A5X3R13</strain>
    </source>
</reference>
<evidence type="ECO:0000256" key="1">
    <source>
        <dbReference type="SAM" id="MobiDB-lite"/>
    </source>
</evidence>
<dbReference type="RefSeq" id="WP_271635771.1">
    <property type="nucleotide sequence ID" value="NZ_CP094970.1"/>
</dbReference>